<proteinExistence type="predicted"/>
<keyword evidence="1" id="KW-0472">Membrane</keyword>
<reference evidence="2" key="1">
    <citation type="submission" date="2021-03" db="EMBL/GenBank/DDBJ databases">
        <authorList>
            <person name="Kanchanasin P."/>
            <person name="Saeng-In P."/>
            <person name="Phongsopitanun W."/>
            <person name="Yuki M."/>
            <person name="Kudo T."/>
            <person name="Ohkuma M."/>
            <person name="Tanasupawat S."/>
        </authorList>
    </citation>
    <scope>NUCLEOTIDE SEQUENCE</scope>
    <source>
        <strain evidence="2">GKU 128</strain>
    </source>
</reference>
<feature type="transmembrane region" description="Helical" evidence="1">
    <location>
        <begin position="33"/>
        <end position="53"/>
    </location>
</feature>
<gene>
    <name evidence="2" type="ORF">J4573_38395</name>
</gene>
<evidence type="ECO:0000256" key="1">
    <source>
        <dbReference type="SAM" id="Phobius"/>
    </source>
</evidence>
<dbReference type="EMBL" id="JAGEOJ010000018">
    <property type="protein sequence ID" value="MBO2453015.1"/>
    <property type="molecule type" value="Genomic_DNA"/>
</dbReference>
<keyword evidence="1" id="KW-1133">Transmembrane helix</keyword>
<sequence length="59" mass="6352">MNKDLFRRIMLALSICYGVLVGVMAMFDSGATGLVAIIGAIVIGILWTLFGMFSRPTKA</sequence>
<name>A0A939PI15_9ACTN</name>
<evidence type="ECO:0000313" key="3">
    <source>
        <dbReference type="Proteomes" id="UP000669179"/>
    </source>
</evidence>
<accession>A0A939PI15</accession>
<comment type="caution">
    <text evidence="2">The sequence shown here is derived from an EMBL/GenBank/DDBJ whole genome shotgun (WGS) entry which is preliminary data.</text>
</comment>
<protein>
    <submittedName>
        <fullName evidence="2">Uncharacterized protein</fullName>
    </submittedName>
</protein>
<keyword evidence="1" id="KW-0812">Transmembrane</keyword>
<dbReference type="RefSeq" id="WP_208261032.1">
    <property type="nucleotide sequence ID" value="NZ_JAGEOJ010000018.1"/>
</dbReference>
<feature type="transmembrane region" description="Helical" evidence="1">
    <location>
        <begin position="9"/>
        <end position="27"/>
    </location>
</feature>
<evidence type="ECO:0000313" key="2">
    <source>
        <dbReference type="EMBL" id="MBO2453015.1"/>
    </source>
</evidence>
<keyword evidence="3" id="KW-1185">Reference proteome</keyword>
<dbReference type="AlphaFoldDB" id="A0A939PI15"/>
<organism evidence="2 3">
    <name type="scientific">Actinomadura barringtoniae</name>
    <dbReference type="NCBI Taxonomy" id="1427535"/>
    <lineage>
        <taxon>Bacteria</taxon>
        <taxon>Bacillati</taxon>
        <taxon>Actinomycetota</taxon>
        <taxon>Actinomycetes</taxon>
        <taxon>Streptosporangiales</taxon>
        <taxon>Thermomonosporaceae</taxon>
        <taxon>Actinomadura</taxon>
    </lineage>
</organism>
<dbReference type="Proteomes" id="UP000669179">
    <property type="component" value="Unassembled WGS sequence"/>
</dbReference>